<geneLocation type="mitochondrion" evidence="17"/>
<keyword evidence="7 16" id="KW-1133">Transmembrane helix</keyword>
<evidence type="ECO:0000256" key="5">
    <source>
        <dbReference type="ARBA" id="ARBA00022692"/>
    </source>
</evidence>
<keyword evidence="6 14" id="KW-0375">Hydrogen ion transport</keyword>
<dbReference type="PANTHER" id="PTHR39937">
    <property type="entry name" value="ATP SYNTHASE PROTEIN 8"/>
    <property type="match status" value="1"/>
</dbReference>
<dbReference type="GO" id="GO:0015986">
    <property type="term" value="P:proton motive force-driven ATP synthesis"/>
    <property type="evidence" value="ECO:0007669"/>
    <property type="project" value="InterPro"/>
</dbReference>
<evidence type="ECO:0000313" key="17">
    <source>
        <dbReference type="EMBL" id="BAF74890.1"/>
    </source>
</evidence>
<feature type="transmembrane region" description="Helical" evidence="16">
    <location>
        <begin position="6"/>
        <end position="26"/>
    </location>
</feature>
<feature type="region of interest" description="Disordered" evidence="15">
    <location>
        <begin position="34"/>
        <end position="54"/>
    </location>
</feature>
<accession>A7BHR5</accession>
<gene>
    <name evidence="17" type="primary">ATPase 8</name>
    <name evidence="18" type="synonym">ATPase8</name>
</gene>
<keyword evidence="8 14" id="KW-0406">Ion transport</keyword>
<evidence type="ECO:0000256" key="10">
    <source>
        <dbReference type="ARBA" id="ARBA00023136"/>
    </source>
</evidence>
<dbReference type="GO" id="GO:0031966">
    <property type="term" value="C:mitochondrial membrane"/>
    <property type="evidence" value="ECO:0007669"/>
    <property type="project" value="UniProtKB-SubCell"/>
</dbReference>
<evidence type="ECO:0000256" key="11">
    <source>
        <dbReference type="ARBA" id="ARBA00023310"/>
    </source>
</evidence>
<dbReference type="GO" id="GO:0045259">
    <property type="term" value="C:proton-transporting ATP synthase complex"/>
    <property type="evidence" value="ECO:0007669"/>
    <property type="project" value="UniProtKB-KW"/>
</dbReference>
<evidence type="ECO:0000256" key="15">
    <source>
        <dbReference type="SAM" id="MobiDB-lite"/>
    </source>
</evidence>
<keyword evidence="11" id="KW-0066">ATP synthesis</keyword>
<dbReference type="EMBL" id="AB277725">
    <property type="protein sequence ID" value="BAF74890.1"/>
    <property type="molecule type" value="Genomic_DNA"/>
</dbReference>
<keyword evidence="5 14" id="KW-0812">Transmembrane</keyword>
<evidence type="ECO:0000256" key="1">
    <source>
        <dbReference type="ARBA" id="ARBA00004304"/>
    </source>
</evidence>
<feature type="compositionally biased region" description="Low complexity" evidence="15">
    <location>
        <begin position="34"/>
        <end position="45"/>
    </location>
</feature>
<comment type="function">
    <text evidence="12">Subunit 8, of the mitochondrial membrane ATP synthase complex (F(1)F(0) ATP synthase or Complex V) that produces ATP from ADP in the presence of a proton gradient across the membrane which is generated by electron transport complexes of the respiratory chain. ATP synthase complex consist of a soluble F(1) head domain - the catalytic core - and a membrane F(1) domain - the membrane proton channel. These two domains are linked by a central stalk rotating inside the F(1) region and a stationary peripheral stalk. During catalysis, ATP synthesis in the catalytic domain of F(1) is coupled via a rotary mechanism of the central stalk subunits to proton translocation. In vivo, can only synthesize ATP although its ATP hydrolase activity can be activated artificially in vitro. Part of the complex F(0) domain.</text>
</comment>
<evidence type="ECO:0000256" key="9">
    <source>
        <dbReference type="ARBA" id="ARBA00023128"/>
    </source>
</evidence>
<name>A7BHR5_9TELE</name>
<evidence type="ECO:0000256" key="4">
    <source>
        <dbReference type="ARBA" id="ARBA00022547"/>
    </source>
</evidence>
<comment type="subcellular location">
    <subcellularLocation>
        <location evidence="1 14">Mitochondrion membrane</location>
        <topology evidence="1 14">Single-pass membrane protein</topology>
    </subcellularLocation>
</comment>
<dbReference type="AlphaFoldDB" id="A7BHR5"/>
<evidence type="ECO:0000256" key="16">
    <source>
        <dbReference type="SAM" id="Phobius"/>
    </source>
</evidence>
<evidence type="ECO:0000256" key="7">
    <source>
        <dbReference type="ARBA" id="ARBA00022989"/>
    </source>
</evidence>
<evidence type="ECO:0000256" key="14">
    <source>
        <dbReference type="RuleBase" id="RU003661"/>
    </source>
</evidence>
<organism evidence="17">
    <name type="scientific">Solenostomus cyanopterus</name>
    <name type="common">ghost pipefish</name>
    <dbReference type="NCBI Taxonomy" id="270527"/>
    <lineage>
        <taxon>Eukaryota</taxon>
        <taxon>Metazoa</taxon>
        <taxon>Chordata</taxon>
        <taxon>Craniata</taxon>
        <taxon>Vertebrata</taxon>
        <taxon>Euteleostomi</taxon>
        <taxon>Actinopterygii</taxon>
        <taxon>Neopterygii</taxon>
        <taxon>Teleostei</taxon>
        <taxon>Neoteleostei</taxon>
        <taxon>Acanthomorphata</taxon>
        <taxon>Syngnathiaria</taxon>
        <taxon>Syngnathiformes</taxon>
        <taxon>Syngnathoidei</taxon>
        <taxon>Solenostomidae</taxon>
        <taxon>Solenostomus</taxon>
    </lineage>
</organism>
<dbReference type="Pfam" id="PF00895">
    <property type="entry name" value="ATP-synt_8"/>
    <property type="match status" value="1"/>
</dbReference>
<dbReference type="GO" id="GO:0015078">
    <property type="term" value="F:proton transmembrane transporter activity"/>
    <property type="evidence" value="ECO:0007669"/>
    <property type="project" value="InterPro"/>
</dbReference>
<reference evidence="18" key="1">
    <citation type="submission" date="2004-04" db="EMBL/GenBank/DDBJ databases">
        <title>The ray-finned fish phylogeny.</title>
        <authorList>
            <person name="Miya M."/>
        </authorList>
    </citation>
    <scope>NUCLEOTIDE SEQUENCE</scope>
</reference>
<evidence type="ECO:0000256" key="2">
    <source>
        <dbReference type="ARBA" id="ARBA00008892"/>
    </source>
</evidence>
<dbReference type="InterPro" id="IPR050635">
    <property type="entry name" value="ATPase_protein_8"/>
</dbReference>
<evidence type="ECO:0000256" key="13">
    <source>
        <dbReference type="ARBA" id="ARBA00064647"/>
    </source>
</evidence>
<keyword evidence="9 14" id="KW-0496">Mitochondrion</keyword>
<sequence length="54" mass="6367">MPQLNPAPWMMILVTSWVIFLAFMPLKILSHSFSPQPSTQATQTTENKHWNWPW</sequence>
<comment type="similarity">
    <text evidence="2 14">Belongs to the ATPase protein 8 family.</text>
</comment>
<dbReference type="EMBL" id="AP006780">
    <property type="protein sequence ID" value="BBU25687.1"/>
    <property type="molecule type" value="Genomic_DNA"/>
</dbReference>
<keyword evidence="3 14" id="KW-0813">Transport</keyword>
<evidence type="ECO:0000256" key="12">
    <source>
        <dbReference type="ARBA" id="ARBA00053067"/>
    </source>
</evidence>
<evidence type="ECO:0000256" key="8">
    <source>
        <dbReference type="ARBA" id="ARBA00023065"/>
    </source>
</evidence>
<dbReference type="InterPro" id="IPR001421">
    <property type="entry name" value="ATP8_metazoa"/>
</dbReference>
<evidence type="ECO:0000256" key="3">
    <source>
        <dbReference type="ARBA" id="ARBA00022448"/>
    </source>
</evidence>
<reference evidence="17" key="2">
    <citation type="journal article" date="2008" name="Mol. Phylogenet. Evol.">
        <title>Interrelationships of the 11 gasterosteiform families (sticklebacks, pipefishes, and their relatives): a new perspective based on whole mitogenome sequences from 75 higher teleosts.</title>
        <authorList>
            <person name="Kawahara R."/>
            <person name="Miya M."/>
            <person name="Mabuchi K."/>
            <person name="Lavoue S."/>
            <person name="Inoue J.G."/>
            <person name="Satoh T.P."/>
            <person name="Kawaguchi A."/>
            <person name="Nishida M."/>
        </authorList>
    </citation>
    <scope>NUCLEOTIDE SEQUENCE</scope>
    <source>
        <tissue evidence="17">Muscle</tissue>
    </source>
</reference>
<evidence type="ECO:0000313" key="18">
    <source>
        <dbReference type="EMBL" id="BBU25687.1"/>
    </source>
</evidence>
<dbReference type="PANTHER" id="PTHR39937:SF1">
    <property type="entry name" value="ATP SYNTHASE PROTEIN 8"/>
    <property type="match status" value="1"/>
</dbReference>
<keyword evidence="4 14" id="KW-0138">CF(0)</keyword>
<evidence type="ECO:0000256" key="6">
    <source>
        <dbReference type="ARBA" id="ARBA00022781"/>
    </source>
</evidence>
<proteinExistence type="inferred from homology"/>
<protein>
    <recommendedName>
        <fullName evidence="14">ATP synthase complex subunit 8</fullName>
    </recommendedName>
</protein>
<keyword evidence="10 16" id="KW-0472">Membrane</keyword>
<comment type="subunit">
    <text evidence="13">Component of the ATP synthase complex composed at least of ATP5F1A/subunit alpha, ATP5F1B/subunit beta, ATP5MC1/subunit c (homooctomer), MT-ATP6/subunit a, MT-ATP8/subunit 8, ATP5ME/subunit e, ATP5MF/subunit f, ATP5MG/subunit g, ATP5MK/subunit k, ATP5MJ/subunit j, ATP5F1C/subunit gamma, ATP5F1D/subunit delta, ATP5F1E/subunit epsilon, ATP5PF/subunit F6, ATP5PB/subunit b, ATP5PD/subunit d, ATP5PO/subunit OSCP. ATP synthase complex consists of a soluble F(1) head domain (subunits alpha(3) and beta(3)) - the catalytic core - and a membrane F(0) domain - the membrane proton channel (subunits c, a, 8, e, f, g, k and j). These two domains are linked by a central stalk (subunits gamma, delta, and epsilon) rotating inside the F1 region and a stationary peripheral stalk (subunits F6, b, d, and OSCP).</text>
</comment>